<name>E1YHN2_9BACT</name>
<sequence length="175" mass="21001">MEDTIFEFLENGLHEEIFLYTELLNCFKKEREVLMNMDLDNLWNISKEKNDLCSRINSIEQNIFSIIRPKLDKKHFDRLEKAADFKIYSQLPVLITEIADEKDKPKFHRLYYFLQKLKSEIDAMRKINTETVEHSLQFLDEIISIITGQVNQEVIYNNKRRFSHSGNKMFMSREV</sequence>
<comment type="function">
    <text evidence="1">Required for the efficient initiation of filament assembly.</text>
</comment>
<evidence type="ECO:0000256" key="1">
    <source>
        <dbReference type="ARBA" id="ARBA00002397"/>
    </source>
</evidence>
<evidence type="ECO:0000313" key="4">
    <source>
        <dbReference type="EMBL" id="CBX30151.1"/>
    </source>
</evidence>
<evidence type="ECO:0008006" key="5">
    <source>
        <dbReference type="Google" id="ProtNLM"/>
    </source>
</evidence>
<reference evidence="4" key="1">
    <citation type="journal article" date="2011" name="Environ. Microbiol.">
        <title>Genomic insights into the metabolic potential of the polycyclic aromatic hydrocarbon degrading sulfate-reducing Deltaproteobacterium N47.</title>
        <authorList>
            <person name="Bergmann F."/>
            <person name="Selesi D."/>
            <person name="Weinmaier T."/>
            <person name="Tischler P."/>
            <person name="Rattei T."/>
            <person name="Meckenstock R.U."/>
        </authorList>
    </citation>
    <scope>NUCLEOTIDE SEQUENCE</scope>
</reference>
<keyword evidence="3" id="KW-1005">Bacterial flagellum biogenesis</keyword>
<dbReference type="Pfam" id="PF05130">
    <property type="entry name" value="FlgN"/>
    <property type="match status" value="1"/>
</dbReference>
<dbReference type="SUPFAM" id="SSF140566">
    <property type="entry name" value="FlgN-like"/>
    <property type="match status" value="1"/>
</dbReference>
<protein>
    <recommendedName>
        <fullName evidence="5">FlgN protein</fullName>
    </recommendedName>
</protein>
<comment type="similarity">
    <text evidence="2">Belongs to the FlgN family.</text>
</comment>
<dbReference type="InterPro" id="IPR007809">
    <property type="entry name" value="FlgN-like"/>
</dbReference>
<proteinExistence type="inferred from homology"/>
<dbReference type="AlphaFoldDB" id="E1YHN2"/>
<dbReference type="GO" id="GO:0044780">
    <property type="term" value="P:bacterial-type flagellum assembly"/>
    <property type="evidence" value="ECO:0007669"/>
    <property type="project" value="InterPro"/>
</dbReference>
<accession>E1YHN2</accession>
<gene>
    <name evidence="4" type="ORF">N47_D29600</name>
</gene>
<dbReference type="InterPro" id="IPR036679">
    <property type="entry name" value="FlgN-like_sf"/>
</dbReference>
<dbReference type="EMBL" id="FR695874">
    <property type="protein sequence ID" value="CBX30151.1"/>
    <property type="molecule type" value="Genomic_DNA"/>
</dbReference>
<dbReference type="Gene3D" id="1.20.58.300">
    <property type="entry name" value="FlgN-like"/>
    <property type="match status" value="1"/>
</dbReference>
<evidence type="ECO:0000256" key="3">
    <source>
        <dbReference type="ARBA" id="ARBA00022795"/>
    </source>
</evidence>
<organism evidence="4">
    <name type="scientific">uncultured Desulfobacterium sp</name>
    <dbReference type="NCBI Taxonomy" id="201089"/>
    <lineage>
        <taxon>Bacteria</taxon>
        <taxon>Pseudomonadati</taxon>
        <taxon>Thermodesulfobacteriota</taxon>
        <taxon>Desulfobacteria</taxon>
        <taxon>Desulfobacterales</taxon>
        <taxon>Desulfobacteriaceae</taxon>
        <taxon>Desulfobacterium</taxon>
        <taxon>environmental samples</taxon>
    </lineage>
</organism>
<evidence type="ECO:0000256" key="2">
    <source>
        <dbReference type="ARBA" id="ARBA00007703"/>
    </source>
</evidence>